<dbReference type="SUPFAM" id="SSF46565">
    <property type="entry name" value="Chaperone J-domain"/>
    <property type="match status" value="1"/>
</dbReference>
<dbReference type="GO" id="GO:0001671">
    <property type="term" value="F:ATPase activator activity"/>
    <property type="evidence" value="ECO:0007669"/>
    <property type="project" value="UniProtKB-ARBA"/>
</dbReference>
<dbReference type="GO" id="GO:0030150">
    <property type="term" value="P:protein import into mitochondrial matrix"/>
    <property type="evidence" value="ECO:0007669"/>
    <property type="project" value="TreeGrafter"/>
</dbReference>
<feature type="domain" description="J" evidence="9">
    <location>
        <begin position="85"/>
        <end position="145"/>
    </location>
</feature>
<keyword evidence="3" id="KW-0811">Translocation</keyword>
<dbReference type="InterPro" id="IPR036869">
    <property type="entry name" value="J_dom_sf"/>
</dbReference>
<evidence type="ECO:0000259" key="9">
    <source>
        <dbReference type="PROSITE" id="PS50076"/>
    </source>
</evidence>
<comment type="caution">
    <text evidence="10">The sequence shown here is derived from an EMBL/GenBank/DDBJ whole genome shotgun (WGS) entry which is preliminary data.</text>
</comment>
<dbReference type="PANTHER" id="PTHR12763:SF29">
    <property type="entry name" value="MITOCHONDRIAL DNAJ HOMOLOG 2"/>
    <property type="match status" value="1"/>
</dbReference>
<evidence type="ECO:0000256" key="4">
    <source>
        <dbReference type="ARBA" id="ARBA00023128"/>
    </source>
</evidence>
<evidence type="ECO:0000256" key="3">
    <source>
        <dbReference type="ARBA" id="ARBA00023010"/>
    </source>
</evidence>
<keyword evidence="3" id="KW-0653">Protein transport</keyword>
<organism evidence="10 11">
    <name type="scientific">Candida verbasci</name>
    <dbReference type="NCBI Taxonomy" id="1227364"/>
    <lineage>
        <taxon>Eukaryota</taxon>
        <taxon>Fungi</taxon>
        <taxon>Dikarya</taxon>
        <taxon>Ascomycota</taxon>
        <taxon>Saccharomycotina</taxon>
        <taxon>Pichiomycetes</taxon>
        <taxon>Debaryomycetaceae</taxon>
        <taxon>Candida/Lodderomyces clade</taxon>
        <taxon>Candida</taxon>
    </lineage>
</organism>
<comment type="function">
    <text evidence="7">Essential component of the PAM complex, a complex required for the translocation of transit peptide-containing proteins from the inner membrane into the mitochondrial matrix in an ATP-dependent manner. In the complex, it is required to stimulate activity of mtHSP70 (SSC1).</text>
</comment>
<evidence type="ECO:0000256" key="5">
    <source>
        <dbReference type="ARBA" id="ARBA00023136"/>
    </source>
</evidence>
<proteinExistence type="predicted"/>
<dbReference type="EMBL" id="CANTUO010000001">
    <property type="protein sequence ID" value="CAI5756610.1"/>
    <property type="molecule type" value="Genomic_DNA"/>
</dbReference>
<dbReference type="OrthoDB" id="240298at2759"/>
<evidence type="ECO:0000313" key="11">
    <source>
        <dbReference type="Proteomes" id="UP001152885"/>
    </source>
</evidence>
<reference evidence="10" key="1">
    <citation type="submission" date="2022-12" db="EMBL/GenBank/DDBJ databases">
        <authorList>
            <person name="Brejova B."/>
        </authorList>
    </citation>
    <scope>NUCLEOTIDE SEQUENCE</scope>
</reference>
<dbReference type="AlphaFoldDB" id="A0A9W4TU13"/>
<gene>
    <name evidence="10" type="ORF">CANVERA_P1128</name>
</gene>
<keyword evidence="3" id="KW-0813">Transport</keyword>
<dbReference type="CDD" id="cd06257">
    <property type="entry name" value="DnaJ"/>
    <property type="match status" value="1"/>
</dbReference>
<dbReference type="Proteomes" id="UP001152885">
    <property type="component" value="Unassembled WGS sequence"/>
</dbReference>
<keyword evidence="2" id="KW-0999">Mitochondrion inner membrane</keyword>
<accession>A0A9W4TU13</accession>
<comment type="subunit">
    <text evidence="8">Heterodimer with PAM16. Component of the PAM complex, at least composed of mtHsp70, MGE1, TIM44, PAM16, PAM17 and PAM18.</text>
</comment>
<sequence>MVVPIILGIGATLLALTTKATISAYKQYIHLTPAMIATLNNIKLTSFEDKYSSTISKTDPNYHHYKFLTAKYPNRPFNTPMTEQEALFILGIEGDDILNVDKKMIRDRYRKLMNLNHPDKNGSLYISQKINEAKDILDKSYMVNK</sequence>
<dbReference type="Gene3D" id="1.10.287.110">
    <property type="entry name" value="DnaJ domain"/>
    <property type="match status" value="1"/>
</dbReference>
<dbReference type="FunFam" id="1.10.287.110:FF:000001">
    <property type="entry name" value="Import inner membrane translocase subunit tim14"/>
    <property type="match status" value="1"/>
</dbReference>
<evidence type="ECO:0000256" key="2">
    <source>
        <dbReference type="ARBA" id="ARBA00022792"/>
    </source>
</evidence>
<keyword evidence="11" id="KW-1185">Reference proteome</keyword>
<evidence type="ECO:0000256" key="6">
    <source>
        <dbReference type="ARBA" id="ARBA00023186"/>
    </source>
</evidence>
<evidence type="ECO:0000313" key="10">
    <source>
        <dbReference type="EMBL" id="CAI5756610.1"/>
    </source>
</evidence>
<name>A0A9W4TU13_9ASCO</name>
<keyword evidence="4" id="KW-0496">Mitochondrion</keyword>
<evidence type="ECO:0000256" key="1">
    <source>
        <dbReference type="ARBA" id="ARBA00004273"/>
    </source>
</evidence>
<dbReference type="PANTHER" id="PTHR12763">
    <property type="match status" value="1"/>
</dbReference>
<dbReference type="GO" id="GO:0001405">
    <property type="term" value="C:PAM complex, Tim23 associated import motor"/>
    <property type="evidence" value="ECO:0007669"/>
    <property type="project" value="TreeGrafter"/>
</dbReference>
<keyword evidence="6" id="KW-0143">Chaperone</keyword>
<dbReference type="InterPro" id="IPR001623">
    <property type="entry name" value="DnaJ_domain"/>
</dbReference>
<evidence type="ECO:0000256" key="7">
    <source>
        <dbReference type="ARBA" id="ARBA00037395"/>
    </source>
</evidence>
<comment type="subcellular location">
    <subcellularLocation>
        <location evidence="1">Mitochondrion inner membrane</location>
    </subcellularLocation>
</comment>
<protein>
    <recommendedName>
        <fullName evidence="9">J domain-containing protein</fullName>
    </recommendedName>
</protein>
<dbReference type="PROSITE" id="PS50076">
    <property type="entry name" value="DNAJ_2"/>
    <property type="match status" value="1"/>
</dbReference>
<dbReference type="SMART" id="SM00271">
    <property type="entry name" value="DnaJ"/>
    <property type="match status" value="1"/>
</dbReference>
<evidence type="ECO:0000256" key="8">
    <source>
        <dbReference type="ARBA" id="ARBA00062349"/>
    </source>
</evidence>
<keyword evidence="5" id="KW-0472">Membrane</keyword>